<dbReference type="InterPro" id="IPR000209">
    <property type="entry name" value="Peptidase_S8/S53_dom"/>
</dbReference>
<feature type="active site" description="Charge relay system" evidence="4">
    <location>
        <position position="310"/>
    </location>
</feature>
<evidence type="ECO:0000256" key="3">
    <source>
        <dbReference type="ARBA" id="ARBA00022825"/>
    </source>
</evidence>
<dbReference type="SUPFAM" id="SSF52743">
    <property type="entry name" value="Subtilisin-like"/>
    <property type="match status" value="1"/>
</dbReference>
<dbReference type="Gene3D" id="3.40.50.200">
    <property type="entry name" value="Peptidase S8/S53 domain"/>
    <property type="match status" value="1"/>
</dbReference>
<keyword evidence="6" id="KW-0472">Membrane</keyword>
<evidence type="ECO:0000313" key="10">
    <source>
        <dbReference type="Proteomes" id="UP001589750"/>
    </source>
</evidence>
<evidence type="ECO:0000259" key="8">
    <source>
        <dbReference type="Pfam" id="PF00082"/>
    </source>
</evidence>
<protein>
    <submittedName>
        <fullName evidence="9">S8 family serine peptidase</fullName>
    </submittedName>
</protein>
<evidence type="ECO:0000313" key="9">
    <source>
        <dbReference type="EMBL" id="MFB9311433.1"/>
    </source>
</evidence>
<keyword evidence="1 4" id="KW-0645">Protease</keyword>
<feature type="compositionally biased region" description="Acidic residues" evidence="5">
    <location>
        <begin position="229"/>
        <end position="245"/>
    </location>
</feature>
<dbReference type="PANTHER" id="PTHR42884:SF14">
    <property type="entry name" value="NEUROENDOCRINE CONVERTASE 1"/>
    <property type="match status" value="1"/>
</dbReference>
<feature type="chain" id="PRO_5047223558" evidence="7">
    <location>
        <begin position="37"/>
        <end position="442"/>
    </location>
</feature>
<sequence length="442" mass="45748">MSRGTRRWRTRGALGALAAVSLTSVLVVGATGPALAAPDGNDCTGVNDVTTEKDPATARSAPLQALQISQAQNIVERVTGARRAGAGVHVAVVDSGVDDTGITVDVGLGGKGLKYYHGTAMAGVIAGQPQRGVGLVGIAPGATVYDARFYDTVNSEDGVTPTEARLVDALRAMLPRVGRSEGQISIVTIALTVDKSTPRLRAAIKAVTDKGAIVVASSGNRVSETQPQSDDDSAADDDTDYEYGEDVTKYPAGYTTSNDRVVSVGTTDPEGQATPSGLLSSTIDVVVPTYGAVSYAINRSTCSFYAASTSVAAAEVSGILALLRAAFPKDRPEQLIARLEVTATGESASAGGAVDKYRGRGIVQPVEALTRPLRPSITGRVGPPAQRPPEVAPAALPQAEPDVLRSTRRNAVWWGLFGGGALVVALLLRPVLSRRRTAPGRR</sequence>
<evidence type="ECO:0000256" key="5">
    <source>
        <dbReference type="SAM" id="MobiDB-lite"/>
    </source>
</evidence>
<dbReference type="Proteomes" id="UP001589750">
    <property type="component" value="Unassembled WGS sequence"/>
</dbReference>
<organism evidence="9 10">
    <name type="scientific">Nocardioides plantarum</name>
    <dbReference type="NCBI Taxonomy" id="29299"/>
    <lineage>
        <taxon>Bacteria</taxon>
        <taxon>Bacillati</taxon>
        <taxon>Actinomycetota</taxon>
        <taxon>Actinomycetes</taxon>
        <taxon>Propionibacteriales</taxon>
        <taxon>Nocardioidaceae</taxon>
        <taxon>Nocardioides</taxon>
    </lineage>
</organism>
<feature type="signal peptide" evidence="7">
    <location>
        <begin position="1"/>
        <end position="36"/>
    </location>
</feature>
<keyword evidence="6" id="KW-0812">Transmembrane</keyword>
<dbReference type="EMBL" id="JBHMDG010000001">
    <property type="protein sequence ID" value="MFB9311433.1"/>
    <property type="molecule type" value="Genomic_DNA"/>
</dbReference>
<dbReference type="InterPro" id="IPR036852">
    <property type="entry name" value="Peptidase_S8/S53_dom_sf"/>
</dbReference>
<accession>A0ABV5K3U7</accession>
<evidence type="ECO:0000256" key="1">
    <source>
        <dbReference type="ARBA" id="ARBA00022670"/>
    </source>
</evidence>
<evidence type="ECO:0000256" key="2">
    <source>
        <dbReference type="ARBA" id="ARBA00022801"/>
    </source>
</evidence>
<dbReference type="PANTHER" id="PTHR42884">
    <property type="entry name" value="PROPROTEIN CONVERTASE SUBTILISIN/KEXIN-RELATED"/>
    <property type="match status" value="1"/>
</dbReference>
<feature type="domain" description="Peptidase S8/S53" evidence="8">
    <location>
        <begin position="85"/>
        <end position="354"/>
    </location>
</feature>
<gene>
    <name evidence="9" type="ORF">ACFFRI_00105</name>
</gene>
<evidence type="ECO:0000256" key="6">
    <source>
        <dbReference type="SAM" id="Phobius"/>
    </source>
</evidence>
<name>A0ABV5K3U7_9ACTN</name>
<dbReference type="InterPro" id="IPR015500">
    <property type="entry name" value="Peptidase_S8_subtilisin-rel"/>
</dbReference>
<feature type="region of interest" description="Disordered" evidence="5">
    <location>
        <begin position="374"/>
        <end position="393"/>
    </location>
</feature>
<keyword evidence="10" id="KW-1185">Reference proteome</keyword>
<keyword evidence="3 4" id="KW-0720">Serine protease</keyword>
<keyword evidence="2 4" id="KW-0378">Hydrolase</keyword>
<comment type="caution">
    <text evidence="9">The sequence shown here is derived from an EMBL/GenBank/DDBJ whole genome shotgun (WGS) entry which is preliminary data.</text>
</comment>
<feature type="active site" description="Charge relay system" evidence="4">
    <location>
        <position position="117"/>
    </location>
</feature>
<proteinExistence type="inferred from homology"/>
<dbReference type="RefSeq" id="WP_140008832.1">
    <property type="nucleotide sequence ID" value="NZ_JBHMDG010000001.1"/>
</dbReference>
<dbReference type="PROSITE" id="PS51892">
    <property type="entry name" value="SUBTILASE"/>
    <property type="match status" value="1"/>
</dbReference>
<evidence type="ECO:0000256" key="4">
    <source>
        <dbReference type="PROSITE-ProRule" id="PRU01240"/>
    </source>
</evidence>
<reference evidence="9 10" key="1">
    <citation type="submission" date="2024-09" db="EMBL/GenBank/DDBJ databases">
        <authorList>
            <person name="Sun Q."/>
            <person name="Mori K."/>
        </authorList>
    </citation>
    <scope>NUCLEOTIDE SEQUENCE [LARGE SCALE GENOMIC DNA]</scope>
    <source>
        <strain evidence="9 10">JCM 9626</strain>
    </source>
</reference>
<dbReference type="Pfam" id="PF00082">
    <property type="entry name" value="Peptidase_S8"/>
    <property type="match status" value="1"/>
</dbReference>
<feature type="active site" description="Charge relay system" evidence="4">
    <location>
        <position position="94"/>
    </location>
</feature>
<feature type="region of interest" description="Disordered" evidence="5">
    <location>
        <begin position="218"/>
        <end position="249"/>
    </location>
</feature>
<feature type="compositionally biased region" description="Polar residues" evidence="5">
    <location>
        <begin position="218"/>
        <end position="228"/>
    </location>
</feature>
<keyword evidence="7" id="KW-0732">Signal</keyword>
<comment type="similarity">
    <text evidence="4">Belongs to the peptidase S8 family.</text>
</comment>
<dbReference type="CDD" id="cd00306">
    <property type="entry name" value="Peptidases_S8_S53"/>
    <property type="match status" value="1"/>
</dbReference>
<dbReference type="PRINTS" id="PR00723">
    <property type="entry name" value="SUBTILISIN"/>
</dbReference>
<keyword evidence="6" id="KW-1133">Transmembrane helix</keyword>
<feature type="transmembrane region" description="Helical" evidence="6">
    <location>
        <begin position="411"/>
        <end position="432"/>
    </location>
</feature>
<evidence type="ECO:0000256" key="7">
    <source>
        <dbReference type="SAM" id="SignalP"/>
    </source>
</evidence>